<dbReference type="OrthoDB" id="8550210at2"/>
<organism evidence="1 2">
    <name type="scientific">Nitrosomonas marina</name>
    <dbReference type="NCBI Taxonomy" id="917"/>
    <lineage>
        <taxon>Bacteria</taxon>
        <taxon>Pseudomonadati</taxon>
        <taxon>Pseudomonadota</taxon>
        <taxon>Betaproteobacteria</taxon>
        <taxon>Nitrosomonadales</taxon>
        <taxon>Nitrosomonadaceae</taxon>
        <taxon>Nitrosomonas</taxon>
    </lineage>
</organism>
<dbReference type="AlphaFoldDB" id="A0A1H8GHY0"/>
<gene>
    <name evidence="1" type="ORF">SAMN05216325_11841</name>
</gene>
<reference evidence="1 2" key="1">
    <citation type="submission" date="2016-10" db="EMBL/GenBank/DDBJ databases">
        <authorList>
            <person name="de Groot N.N."/>
        </authorList>
    </citation>
    <scope>NUCLEOTIDE SEQUENCE [LARGE SCALE GENOMIC DNA]</scope>
    <source>
        <strain evidence="1 2">Nm22</strain>
    </source>
</reference>
<protein>
    <submittedName>
        <fullName evidence="1">Uncharacterized protein</fullName>
    </submittedName>
</protein>
<dbReference type="Proteomes" id="UP000199459">
    <property type="component" value="Unassembled WGS sequence"/>
</dbReference>
<dbReference type="EMBL" id="FOCP01000018">
    <property type="protein sequence ID" value="SEN43761.1"/>
    <property type="molecule type" value="Genomic_DNA"/>
</dbReference>
<name>A0A1H8GHY0_9PROT</name>
<sequence>MSKIDAKYVRENMPECVAFADHCRELFGDDVRMTWAKENGIELGQQLTGDVVKLSEIDLTPMDGGKRR</sequence>
<evidence type="ECO:0000313" key="2">
    <source>
        <dbReference type="Proteomes" id="UP000199459"/>
    </source>
</evidence>
<evidence type="ECO:0000313" key="1">
    <source>
        <dbReference type="EMBL" id="SEN43761.1"/>
    </source>
</evidence>
<accession>A0A1H8GHY0</accession>
<proteinExistence type="predicted"/>
<dbReference type="RefSeq" id="WP_090633360.1">
    <property type="nucleotide sequence ID" value="NZ_FOCP01000018.1"/>
</dbReference>